<evidence type="ECO:0000259" key="1">
    <source>
        <dbReference type="Pfam" id="PF01037"/>
    </source>
</evidence>
<dbReference type="SMART" id="SM00344">
    <property type="entry name" value="HTH_ASNC"/>
    <property type="match status" value="1"/>
</dbReference>
<dbReference type="AlphaFoldDB" id="V2Y641"/>
<dbReference type="InterPro" id="IPR036390">
    <property type="entry name" value="WH_DNA-bd_sf"/>
</dbReference>
<dbReference type="InterPro" id="IPR036388">
    <property type="entry name" value="WH-like_DNA-bd_sf"/>
</dbReference>
<comment type="caution">
    <text evidence="2">The sequence shown here is derived from an EMBL/GenBank/DDBJ whole genome shotgun (WGS) entry which is preliminary data.</text>
</comment>
<sequence>MENKKLRLEILRAIEKNSKLSAEDLGAMLGVSPEQITAEIKTLEAERIICGYPTFVDWDKIDDTETVTALIEVKVAPKRDEGFDFMAKRIYRFEEVSYVYLMSADYDLMVIVEGKSMREVAKFVHSKLSPLESVISTETHFVLKKYKEHGMSYVEEEKDERELITP</sequence>
<dbReference type="OrthoDB" id="66249at2"/>
<dbReference type="Pfam" id="PF13412">
    <property type="entry name" value="HTH_24"/>
    <property type="match status" value="1"/>
</dbReference>
<keyword evidence="3" id="KW-1185">Reference proteome</keyword>
<dbReference type="HOGENOM" id="CLU_091233_1_0_9"/>
<dbReference type="Pfam" id="PF01037">
    <property type="entry name" value="AsnC_trans_reg"/>
    <property type="match status" value="1"/>
</dbReference>
<dbReference type="EMBL" id="ACIL03000013">
    <property type="protein sequence ID" value="ESL03141.1"/>
    <property type="molecule type" value="Genomic_DNA"/>
</dbReference>
<name>V2Y641_9FIRM</name>
<feature type="domain" description="Transcription regulator AsnC/Lrp ligand binding" evidence="1">
    <location>
        <begin position="71"/>
        <end position="144"/>
    </location>
</feature>
<dbReference type="GO" id="GO:0043565">
    <property type="term" value="F:sequence-specific DNA binding"/>
    <property type="evidence" value="ECO:0007669"/>
    <property type="project" value="TreeGrafter"/>
</dbReference>
<dbReference type="InterPro" id="IPR019888">
    <property type="entry name" value="Tscrpt_reg_AsnC-like"/>
</dbReference>
<evidence type="ECO:0000313" key="2">
    <source>
        <dbReference type="EMBL" id="ESL03141.1"/>
    </source>
</evidence>
<gene>
    <name evidence="2" type="ORF">GCWU0000282_002015</name>
</gene>
<accession>V2Y641</accession>
<dbReference type="PANTHER" id="PTHR30154">
    <property type="entry name" value="LEUCINE-RESPONSIVE REGULATORY PROTEIN"/>
    <property type="match status" value="1"/>
</dbReference>
<evidence type="ECO:0000313" key="3">
    <source>
        <dbReference type="Proteomes" id="UP000018227"/>
    </source>
</evidence>
<dbReference type="eggNOG" id="COG1522">
    <property type="taxonomic scope" value="Bacteria"/>
</dbReference>
<dbReference type="PANTHER" id="PTHR30154:SF34">
    <property type="entry name" value="TRANSCRIPTIONAL REGULATOR AZLB"/>
    <property type="match status" value="1"/>
</dbReference>
<dbReference type="STRING" id="592026.GCWU0000282_002015"/>
<dbReference type="GO" id="GO:0005829">
    <property type="term" value="C:cytosol"/>
    <property type="evidence" value="ECO:0007669"/>
    <property type="project" value="TreeGrafter"/>
</dbReference>
<dbReference type="GO" id="GO:0043200">
    <property type="term" value="P:response to amino acid"/>
    <property type="evidence" value="ECO:0007669"/>
    <property type="project" value="TreeGrafter"/>
</dbReference>
<dbReference type="SUPFAM" id="SSF54909">
    <property type="entry name" value="Dimeric alpha+beta barrel"/>
    <property type="match status" value="1"/>
</dbReference>
<dbReference type="Gene3D" id="3.30.70.920">
    <property type="match status" value="1"/>
</dbReference>
<dbReference type="Gene3D" id="1.10.10.10">
    <property type="entry name" value="Winged helix-like DNA-binding domain superfamily/Winged helix DNA-binding domain"/>
    <property type="match status" value="1"/>
</dbReference>
<reference evidence="2 3" key="1">
    <citation type="submission" date="2013-06" db="EMBL/GenBank/DDBJ databases">
        <authorList>
            <person name="Weinstock G."/>
            <person name="Sodergren E."/>
            <person name="Clifton S."/>
            <person name="Fulton L."/>
            <person name="Fulton B."/>
            <person name="Courtney L."/>
            <person name="Fronick C."/>
            <person name="Harrison M."/>
            <person name="Strong C."/>
            <person name="Farmer C."/>
            <person name="Delahaunty K."/>
            <person name="Markovic C."/>
            <person name="Hall O."/>
            <person name="Minx P."/>
            <person name="Tomlinson C."/>
            <person name="Mitreva M."/>
            <person name="Nelson J."/>
            <person name="Hou S."/>
            <person name="Wollam A."/>
            <person name="Pepin K.H."/>
            <person name="Johnson M."/>
            <person name="Bhonagiri V."/>
            <person name="Nash W.E."/>
            <person name="Warren W."/>
            <person name="Chinwalla A."/>
            <person name="Mardis E.R."/>
            <person name="Wilson R.K."/>
        </authorList>
    </citation>
    <scope>NUCLEOTIDE SEQUENCE [LARGE SCALE GENOMIC DNA]</scope>
    <source>
        <strain evidence="2 3">ATCC 51271</strain>
    </source>
</reference>
<proteinExistence type="predicted"/>
<dbReference type="Proteomes" id="UP000018227">
    <property type="component" value="Unassembled WGS sequence"/>
</dbReference>
<dbReference type="SUPFAM" id="SSF46785">
    <property type="entry name" value="Winged helix' DNA-binding domain"/>
    <property type="match status" value="1"/>
</dbReference>
<dbReference type="InterPro" id="IPR019887">
    <property type="entry name" value="Tscrpt_reg_AsnC/Lrp_C"/>
</dbReference>
<dbReference type="RefSeq" id="WP_023354883.1">
    <property type="nucleotide sequence ID" value="NZ_KI535368.1"/>
</dbReference>
<dbReference type="InterPro" id="IPR011008">
    <property type="entry name" value="Dimeric_a/b-barrel"/>
</dbReference>
<organism evidence="2 3">
    <name type="scientific">Catonella morbi ATCC 51271</name>
    <dbReference type="NCBI Taxonomy" id="592026"/>
    <lineage>
        <taxon>Bacteria</taxon>
        <taxon>Bacillati</taxon>
        <taxon>Bacillota</taxon>
        <taxon>Clostridia</taxon>
        <taxon>Lachnospirales</taxon>
        <taxon>Lachnospiraceae</taxon>
        <taxon>Catonella</taxon>
    </lineage>
</organism>
<protein>
    <submittedName>
        <fullName evidence="2">Transcriptional regulator, AsnC family</fullName>
    </submittedName>
</protein>